<dbReference type="Proteomes" id="UP000030745">
    <property type="component" value="Unassembled WGS sequence"/>
</dbReference>
<gene>
    <name evidence="4" type="ORF">SPRG_00095</name>
</gene>
<dbReference type="RefSeq" id="XP_012193601.1">
    <property type="nucleotide sequence ID" value="XM_012338211.1"/>
</dbReference>
<evidence type="ECO:0000313" key="4">
    <source>
        <dbReference type="EMBL" id="KDO35250.1"/>
    </source>
</evidence>
<dbReference type="EMBL" id="KK583189">
    <property type="protein sequence ID" value="KDO35250.1"/>
    <property type="molecule type" value="Genomic_DNA"/>
</dbReference>
<feature type="coiled-coil region" evidence="1">
    <location>
        <begin position="173"/>
        <end position="496"/>
    </location>
</feature>
<dbReference type="GO" id="GO:0051959">
    <property type="term" value="F:dynein light intermediate chain binding"/>
    <property type="evidence" value="ECO:0007669"/>
    <property type="project" value="TreeGrafter"/>
</dbReference>
<dbReference type="VEuPathDB" id="FungiDB:SPRG_00095"/>
<dbReference type="KEGG" id="spar:SPRG_00095"/>
<dbReference type="InterPro" id="IPR008636">
    <property type="entry name" value="Hook_C"/>
</dbReference>
<name>A0A067D194_SAPPC</name>
<sequence length="914" mass="101038">MEQLWAWVAFYAPATDARLSDCVSAVLQEVYPTELDAIRAEEDSVVEWRGPAVLLNTHAKELQMKSYLSWDHLPSLTLAMKPTESTPAAAKELRALLEALCIAAFHSVQKAIFVQDIINMASDVQEAVCEVLSQVSLPVSEPDAPPSPRPTTAMAHGPQETPPLGCQGTTAQNAMLKEEVATLLQEVETQKATAARLEADDAKRQADFETAQLQMDVDMAKHERTLKEQYRDLIKQLQDDVAIAQQKSHALCHVETDLAALKDEMDVVRATAAKATKLEARLEKYKLKIDELPRLKECNKRLEEKNAELSDKALAQETQLSRLQAVHRKLEEAKDAMASMAVRMSEMEATMARRENERLEMRADLDAARLEAQRQQSLKDDLEATLAQLQDGQPVAVSGERLELDHGMLEKLSALQLENDRLQKQLSAEAADRVESLLEELDALTRVKKSFESKFFATQDALEAMTAQSSDQEQTIASLRLVHADLEAQRQTLQDHLTTTTTTLATLQETHGRSVTDAAQEYARLETEAAAQIAARDAQIQDLVAAISAKDADTTVLRATVASLTASLTSEKDAFTALEAAHAALQASAHSLESTLRATEATLATRTNELEQAHADRERDAVVAETEKTSLRSDFEVQRETLESQASILQHVNHDMHHALEAQRAQNAELKSAAERSSEAMRMLTEDLDGTRVQLDAARLDTRRMEAANASLALELSRLQTAHDDMATEWAKDQAVQMALHSKVAAKTETCAQLAADIDALRADMTTQQTAHDVLVERHAVLEAQVTEKDAMDARAATLEAALEAKTTALAEIAGRLSSAETQLTTLRAMEQAGRKYVHDLEAHHAAAFAEARFARMEARSRAAERDRMHHHGTADARDPETDKQLKLLNDELELLKTEFKKLQTSYVALQTFL</sequence>
<feature type="region of interest" description="Disordered" evidence="2">
    <location>
        <begin position="138"/>
        <end position="157"/>
    </location>
</feature>
<dbReference type="PANTHER" id="PTHR18947">
    <property type="entry name" value="HOOK PROTEINS"/>
    <property type="match status" value="1"/>
</dbReference>
<keyword evidence="1" id="KW-0175">Coiled coil</keyword>
<dbReference type="GeneID" id="24122756"/>
<dbReference type="GO" id="GO:0008017">
    <property type="term" value="F:microtubule binding"/>
    <property type="evidence" value="ECO:0007669"/>
    <property type="project" value="InterPro"/>
</dbReference>
<feature type="coiled-coil region" evidence="1">
    <location>
        <begin position="660"/>
        <end position="687"/>
    </location>
</feature>
<dbReference type="OrthoDB" id="49395at2759"/>
<dbReference type="GO" id="GO:0030705">
    <property type="term" value="P:cytoskeleton-dependent intracellular transport"/>
    <property type="evidence" value="ECO:0007669"/>
    <property type="project" value="TreeGrafter"/>
</dbReference>
<evidence type="ECO:0000313" key="5">
    <source>
        <dbReference type="Proteomes" id="UP000030745"/>
    </source>
</evidence>
<evidence type="ECO:0000256" key="2">
    <source>
        <dbReference type="SAM" id="MobiDB-lite"/>
    </source>
</evidence>
<organism evidence="4 5">
    <name type="scientific">Saprolegnia parasitica (strain CBS 223.65)</name>
    <dbReference type="NCBI Taxonomy" id="695850"/>
    <lineage>
        <taxon>Eukaryota</taxon>
        <taxon>Sar</taxon>
        <taxon>Stramenopiles</taxon>
        <taxon>Oomycota</taxon>
        <taxon>Saprolegniomycetes</taxon>
        <taxon>Saprolegniales</taxon>
        <taxon>Saprolegniaceae</taxon>
        <taxon>Saprolegnia</taxon>
    </lineage>
</organism>
<evidence type="ECO:0000259" key="3">
    <source>
        <dbReference type="Pfam" id="PF05622"/>
    </source>
</evidence>
<accession>A0A067D194</accession>
<feature type="region of interest" description="Disordered" evidence="2">
    <location>
        <begin position="860"/>
        <end position="883"/>
    </location>
</feature>
<feature type="domain" description="Hook C-terminal" evidence="3">
    <location>
        <begin position="166"/>
        <end position="614"/>
    </location>
</feature>
<dbReference type="Pfam" id="PF05622">
    <property type="entry name" value="HOOK"/>
    <property type="match status" value="1"/>
</dbReference>
<keyword evidence="5" id="KW-1185">Reference proteome</keyword>
<dbReference type="AlphaFoldDB" id="A0A067D194"/>
<evidence type="ECO:0000256" key="1">
    <source>
        <dbReference type="SAM" id="Coils"/>
    </source>
</evidence>
<dbReference type="GO" id="GO:0031122">
    <property type="term" value="P:cytoplasmic microtubule organization"/>
    <property type="evidence" value="ECO:0007669"/>
    <property type="project" value="InterPro"/>
</dbReference>
<reference evidence="4 5" key="1">
    <citation type="journal article" date="2013" name="PLoS Genet.">
        <title>Distinctive expansion of potential virulence genes in the genome of the oomycete fish pathogen Saprolegnia parasitica.</title>
        <authorList>
            <person name="Jiang R.H."/>
            <person name="de Bruijn I."/>
            <person name="Haas B.J."/>
            <person name="Belmonte R."/>
            <person name="Lobach L."/>
            <person name="Christie J."/>
            <person name="van den Ackerveken G."/>
            <person name="Bottin A."/>
            <person name="Bulone V."/>
            <person name="Diaz-Moreno S.M."/>
            <person name="Dumas B."/>
            <person name="Fan L."/>
            <person name="Gaulin E."/>
            <person name="Govers F."/>
            <person name="Grenville-Briggs L.J."/>
            <person name="Horner N.R."/>
            <person name="Levin J.Z."/>
            <person name="Mammella M."/>
            <person name="Meijer H.J."/>
            <person name="Morris P."/>
            <person name="Nusbaum C."/>
            <person name="Oome S."/>
            <person name="Phillips A.J."/>
            <person name="van Rooyen D."/>
            <person name="Rzeszutek E."/>
            <person name="Saraiva M."/>
            <person name="Secombes C.J."/>
            <person name="Seidl M.F."/>
            <person name="Snel B."/>
            <person name="Stassen J.H."/>
            <person name="Sykes S."/>
            <person name="Tripathy S."/>
            <person name="van den Berg H."/>
            <person name="Vega-Arreguin J.C."/>
            <person name="Wawra S."/>
            <person name="Young S.K."/>
            <person name="Zeng Q."/>
            <person name="Dieguez-Uribeondo J."/>
            <person name="Russ C."/>
            <person name="Tyler B.M."/>
            <person name="van West P."/>
        </authorList>
    </citation>
    <scope>NUCLEOTIDE SEQUENCE [LARGE SCALE GENOMIC DNA]</scope>
    <source>
        <strain evidence="4 5">CBS 223.65</strain>
    </source>
</reference>
<dbReference type="OMA" id="VDMAKHE"/>
<dbReference type="GO" id="GO:0005737">
    <property type="term" value="C:cytoplasm"/>
    <property type="evidence" value="ECO:0007669"/>
    <property type="project" value="TreeGrafter"/>
</dbReference>
<dbReference type="PANTHER" id="PTHR18947:SF28">
    <property type="entry name" value="GIRDIN, ISOFORM A"/>
    <property type="match status" value="1"/>
</dbReference>
<protein>
    <recommendedName>
        <fullName evidence="3">Hook C-terminal domain-containing protein</fullName>
    </recommendedName>
</protein>
<proteinExistence type="predicted"/>
<dbReference type="GO" id="GO:0005815">
    <property type="term" value="C:microtubule organizing center"/>
    <property type="evidence" value="ECO:0007669"/>
    <property type="project" value="TreeGrafter"/>
</dbReference>